<reference evidence="1 2" key="1">
    <citation type="journal article" date="2016" name="DNA Res.">
        <title>Genome sequence of Aspergillus luchuensis NBRC 4314.</title>
        <authorList>
            <person name="Yamada O."/>
            <person name="Machida M."/>
            <person name="Hosoyama A."/>
            <person name="Goto M."/>
            <person name="Takahashi T."/>
            <person name="Futagami T."/>
            <person name="Yamagata Y."/>
            <person name="Takeuchi M."/>
            <person name="Kobayashi T."/>
            <person name="Koike H."/>
            <person name="Abe K."/>
            <person name="Asai K."/>
            <person name="Arita M."/>
            <person name="Fujita N."/>
            <person name="Fukuda K."/>
            <person name="Higa K."/>
            <person name="Horikawa H."/>
            <person name="Ishikawa T."/>
            <person name="Jinno K."/>
            <person name="Kato Y."/>
            <person name="Kirimura K."/>
            <person name="Mizutani O."/>
            <person name="Nakasone K."/>
            <person name="Sano M."/>
            <person name="Shiraishi Y."/>
            <person name="Tsukahara M."/>
            <person name="Gomi K."/>
        </authorList>
    </citation>
    <scope>NUCLEOTIDE SEQUENCE [LARGE SCALE GENOMIC DNA]</scope>
    <source>
        <strain evidence="1 2">RIB 2604</strain>
    </source>
</reference>
<name>A0A146FL68_ASPKA</name>
<gene>
    <name evidence="1" type="ORF">RIB2604_02005330</name>
</gene>
<proteinExistence type="predicted"/>
<comment type="caution">
    <text evidence="1">The sequence shown here is derived from an EMBL/GenBank/DDBJ whole genome shotgun (WGS) entry which is preliminary data.</text>
</comment>
<dbReference type="AlphaFoldDB" id="A0A146FL68"/>
<evidence type="ECO:0000313" key="1">
    <source>
        <dbReference type="EMBL" id="GAT25953.1"/>
    </source>
</evidence>
<accession>A0A146FL68</accession>
<organism evidence="1 2">
    <name type="scientific">Aspergillus kawachii</name>
    <name type="common">White koji mold</name>
    <name type="synonym">Aspergillus awamori var. kawachi</name>
    <dbReference type="NCBI Taxonomy" id="1069201"/>
    <lineage>
        <taxon>Eukaryota</taxon>
        <taxon>Fungi</taxon>
        <taxon>Dikarya</taxon>
        <taxon>Ascomycota</taxon>
        <taxon>Pezizomycotina</taxon>
        <taxon>Eurotiomycetes</taxon>
        <taxon>Eurotiomycetidae</taxon>
        <taxon>Eurotiales</taxon>
        <taxon>Aspergillaceae</taxon>
        <taxon>Aspergillus</taxon>
        <taxon>Aspergillus subgen. Circumdati</taxon>
    </lineage>
</organism>
<reference evidence="2" key="2">
    <citation type="submission" date="2016-02" db="EMBL/GenBank/DDBJ databases">
        <title>Genome sequencing of Aspergillus luchuensis NBRC 4314.</title>
        <authorList>
            <person name="Yamada O."/>
        </authorList>
    </citation>
    <scope>NUCLEOTIDE SEQUENCE [LARGE SCALE GENOMIC DNA]</scope>
    <source>
        <strain evidence="2">RIB 2604</strain>
    </source>
</reference>
<evidence type="ECO:0000313" key="2">
    <source>
        <dbReference type="Proteomes" id="UP000075230"/>
    </source>
</evidence>
<dbReference type="EMBL" id="BCWF01000020">
    <property type="protein sequence ID" value="GAT25953.1"/>
    <property type="molecule type" value="Genomic_DNA"/>
</dbReference>
<protein>
    <submittedName>
        <fullName evidence="1">Type I phosphodiesterase / nucleotide pyrophosphatase family protein</fullName>
    </submittedName>
</protein>
<sequence>MSNCSYSDNHEVGVFRQRHVRDVSLGFKDPAGKPARNCPIAVVAVDTSTAEQGRGAEIWDREILVLPCGCCRVGNQWDQDLCFDIGPFFANGSGPLWLRGNIVESTLPNHFNRATGFDGVANP</sequence>
<dbReference type="Proteomes" id="UP000075230">
    <property type="component" value="Unassembled WGS sequence"/>
</dbReference>